<sequence>MRFLIDNVLSPILAGRLREAGHDAVHVRDYGMAAAPDEQVMECAAREDRVLVSADADFGTLLAVRGTDRPSVILFRRGTDRRPDQQAALLLANLEPIAPLLAQGSVLVFEDRRIRTRRLPIGRGDGRNE</sequence>
<dbReference type="RefSeq" id="WP_020737221.1">
    <property type="nucleotide sequence ID" value="NC_021658.1"/>
</dbReference>
<dbReference type="STRING" id="1254432.SCE1572_26520"/>
<dbReference type="EMBL" id="CP003969">
    <property type="protein sequence ID" value="AGP37720.1"/>
    <property type="molecule type" value="Genomic_DNA"/>
</dbReference>
<dbReference type="Pfam" id="PF18480">
    <property type="entry name" value="DUF5615"/>
    <property type="match status" value="1"/>
</dbReference>
<dbReference type="eggNOG" id="COG4634">
    <property type="taxonomic scope" value="Bacteria"/>
</dbReference>
<dbReference type="HOGENOM" id="CLU_150003_1_0_7"/>
<name>S4Y0M3_SORCE</name>
<evidence type="ECO:0000313" key="2">
    <source>
        <dbReference type="EMBL" id="AGP37720.1"/>
    </source>
</evidence>
<reference evidence="2 3" key="1">
    <citation type="journal article" date="2013" name="Sci. Rep.">
        <title>Extraordinary expansion of a Sorangium cellulosum genome from an alkaline milieu.</title>
        <authorList>
            <person name="Han K."/>
            <person name="Li Z.F."/>
            <person name="Peng R."/>
            <person name="Zhu L.P."/>
            <person name="Zhou T."/>
            <person name="Wang L.G."/>
            <person name="Li S.G."/>
            <person name="Zhang X.B."/>
            <person name="Hu W."/>
            <person name="Wu Z.H."/>
            <person name="Qin N."/>
            <person name="Li Y.Z."/>
        </authorList>
    </citation>
    <scope>NUCLEOTIDE SEQUENCE [LARGE SCALE GENOMIC DNA]</scope>
    <source>
        <strain evidence="2 3">So0157-2</strain>
    </source>
</reference>
<gene>
    <name evidence="2" type="ORF">SCE1572_26520</name>
</gene>
<dbReference type="KEGG" id="scu:SCE1572_26520"/>
<dbReference type="Proteomes" id="UP000014803">
    <property type="component" value="Chromosome"/>
</dbReference>
<accession>S4Y0M3</accession>
<organism evidence="2 3">
    <name type="scientific">Sorangium cellulosum So0157-2</name>
    <dbReference type="NCBI Taxonomy" id="1254432"/>
    <lineage>
        <taxon>Bacteria</taxon>
        <taxon>Pseudomonadati</taxon>
        <taxon>Myxococcota</taxon>
        <taxon>Polyangia</taxon>
        <taxon>Polyangiales</taxon>
        <taxon>Polyangiaceae</taxon>
        <taxon>Sorangium</taxon>
    </lineage>
</organism>
<feature type="domain" description="DUF5615" evidence="1">
    <location>
        <begin position="1"/>
        <end position="110"/>
    </location>
</feature>
<dbReference type="AlphaFoldDB" id="S4Y0M3"/>
<proteinExistence type="predicted"/>
<dbReference type="PATRIC" id="fig|1254432.3.peg.6001"/>
<dbReference type="OrthoDB" id="334367at2"/>
<evidence type="ECO:0000313" key="3">
    <source>
        <dbReference type="Proteomes" id="UP000014803"/>
    </source>
</evidence>
<evidence type="ECO:0000259" key="1">
    <source>
        <dbReference type="Pfam" id="PF18480"/>
    </source>
</evidence>
<protein>
    <recommendedName>
        <fullName evidence="1">DUF5615 domain-containing protein</fullName>
    </recommendedName>
</protein>
<dbReference type="InterPro" id="IPR041049">
    <property type="entry name" value="DUF5615"/>
</dbReference>